<dbReference type="AlphaFoldDB" id="A0A4Y8ZUW1"/>
<reference evidence="2 3" key="1">
    <citation type="submission" date="2019-03" db="EMBL/GenBank/DDBJ databases">
        <title>Genome sequence of Sphingomonas sp. 17J27-24.</title>
        <authorList>
            <person name="Kim M."/>
            <person name="Maeng S."/>
            <person name="Sathiyaraj S."/>
        </authorList>
    </citation>
    <scope>NUCLEOTIDE SEQUENCE [LARGE SCALE GENOMIC DNA]</scope>
    <source>
        <strain evidence="2 3">17J27-24</strain>
    </source>
</reference>
<gene>
    <name evidence="2" type="ORF">E2493_02965</name>
</gene>
<sequence length="85" mass="9431">MSEMRKWEKQAARMLRIEMARRGVRVCDLARSLSQEGEDVTAASLRNKLSRGTFGAGFLLRSLLALGCDGAEVGRLFDMIRSPGE</sequence>
<comment type="caution">
    <text evidence="2">The sequence shown here is derived from an EMBL/GenBank/DDBJ whole genome shotgun (WGS) entry which is preliminary data.</text>
</comment>
<dbReference type="Pfam" id="PF20075">
    <property type="entry name" value="DUF6471"/>
    <property type="match status" value="1"/>
</dbReference>
<name>A0A4Y8ZUW1_9SPHN</name>
<evidence type="ECO:0000313" key="3">
    <source>
        <dbReference type="Proteomes" id="UP000298213"/>
    </source>
</evidence>
<dbReference type="InterPro" id="IPR045526">
    <property type="entry name" value="DUF6471"/>
</dbReference>
<feature type="domain" description="DUF6471" evidence="1">
    <location>
        <begin position="7"/>
        <end position="69"/>
    </location>
</feature>
<protein>
    <recommendedName>
        <fullName evidence="1">DUF6471 domain-containing protein</fullName>
    </recommendedName>
</protein>
<dbReference type="RefSeq" id="WP_225421111.1">
    <property type="nucleotide sequence ID" value="NZ_SPDV01000003.1"/>
</dbReference>
<evidence type="ECO:0000313" key="2">
    <source>
        <dbReference type="EMBL" id="TFI59811.1"/>
    </source>
</evidence>
<proteinExistence type="predicted"/>
<dbReference type="Proteomes" id="UP000298213">
    <property type="component" value="Unassembled WGS sequence"/>
</dbReference>
<evidence type="ECO:0000259" key="1">
    <source>
        <dbReference type="Pfam" id="PF20075"/>
    </source>
</evidence>
<keyword evidence="3" id="KW-1185">Reference proteome</keyword>
<dbReference type="EMBL" id="SPDV01000003">
    <property type="protein sequence ID" value="TFI59811.1"/>
    <property type="molecule type" value="Genomic_DNA"/>
</dbReference>
<organism evidence="2 3">
    <name type="scientific">Sphingomonas parva</name>
    <dbReference type="NCBI Taxonomy" id="2555898"/>
    <lineage>
        <taxon>Bacteria</taxon>
        <taxon>Pseudomonadati</taxon>
        <taxon>Pseudomonadota</taxon>
        <taxon>Alphaproteobacteria</taxon>
        <taxon>Sphingomonadales</taxon>
        <taxon>Sphingomonadaceae</taxon>
        <taxon>Sphingomonas</taxon>
    </lineage>
</organism>
<accession>A0A4Y8ZUW1</accession>